<keyword evidence="3" id="KW-1185">Reference proteome</keyword>
<dbReference type="AlphaFoldDB" id="A0A0B1TDY8"/>
<evidence type="ECO:0000313" key="2">
    <source>
        <dbReference type="EMBL" id="KHJ94331.1"/>
    </source>
</evidence>
<gene>
    <name evidence="2" type="ORF">OESDEN_05736</name>
</gene>
<dbReference type="Proteomes" id="UP000053660">
    <property type="component" value="Unassembled WGS sequence"/>
</dbReference>
<keyword evidence="1" id="KW-0732">Signal</keyword>
<proteinExistence type="predicted"/>
<reference evidence="2 3" key="1">
    <citation type="submission" date="2014-03" db="EMBL/GenBank/DDBJ databases">
        <title>Draft genome of the hookworm Oesophagostomum dentatum.</title>
        <authorList>
            <person name="Mitreva M."/>
        </authorList>
    </citation>
    <scope>NUCLEOTIDE SEQUENCE [LARGE SCALE GENOMIC DNA]</scope>
    <source>
        <strain evidence="2 3">OD-Hann</strain>
    </source>
</reference>
<feature type="chain" id="PRO_5002083209" evidence="1">
    <location>
        <begin position="21"/>
        <end position="130"/>
    </location>
</feature>
<evidence type="ECO:0000256" key="1">
    <source>
        <dbReference type="SAM" id="SignalP"/>
    </source>
</evidence>
<name>A0A0B1TDY8_OESDE</name>
<protein>
    <submittedName>
        <fullName evidence="2">Uncharacterized protein</fullName>
    </submittedName>
</protein>
<accession>A0A0B1TDY8</accession>
<dbReference type="EMBL" id="KN550368">
    <property type="protein sequence ID" value="KHJ94331.1"/>
    <property type="molecule type" value="Genomic_DNA"/>
</dbReference>
<sequence length="130" mass="12652">MIFKPLPPLIFASLALTVLCIPVPDTAASLQSNRVKRWGPGGYGPYGGGGFPGGGGFGFPGRGFRHRGFPGGGFGGGGFPGGGFNGGGFPGGGFPGGGFPGAGLLNSFASGIGISANLRIGGFNNGFMLG</sequence>
<organism evidence="2 3">
    <name type="scientific">Oesophagostomum dentatum</name>
    <name type="common">Nodular worm</name>
    <dbReference type="NCBI Taxonomy" id="61180"/>
    <lineage>
        <taxon>Eukaryota</taxon>
        <taxon>Metazoa</taxon>
        <taxon>Ecdysozoa</taxon>
        <taxon>Nematoda</taxon>
        <taxon>Chromadorea</taxon>
        <taxon>Rhabditida</taxon>
        <taxon>Rhabditina</taxon>
        <taxon>Rhabditomorpha</taxon>
        <taxon>Strongyloidea</taxon>
        <taxon>Strongylidae</taxon>
        <taxon>Oesophagostomum</taxon>
    </lineage>
</organism>
<evidence type="ECO:0000313" key="3">
    <source>
        <dbReference type="Proteomes" id="UP000053660"/>
    </source>
</evidence>
<feature type="signal peptide" evidence="1">
    <location>
        <begin position="1"/>
        <end position="20"/>
    </location>
</feature>